<dbReference type="EMBL" id="WXFA01000011">
    <property type="protein sequence ID" value="MBM3092874.1"/>
    <property type="molecule type" value="Genomic_DNA"/>
</dbReference>
<keyword evidence="2" id="KW-1185">Reference proteome</keyword>
<protein>
    <submittedName>
        <fullName evidence="1">GCN5 family acetyltransferase</fullName>
    </submittedName>
</protein>
<evidence type="ECO:0000313" key="2">
    <source>
        <dbReference type="Proteomes" id="UP000744980"/>
    </source>
</evidence>
<dbReference type="InterPro" id="IPR016181">
    <property type="entry name" value="Acyl_CoA_acyltransferase"/>
</dbReference>
<sequence length="38" mass="4439">MAIRFYERHGFVRVGRIPNGLLGHDTEIDELIMALRLE</sequence>
<dbReference type="Proteomes" id="UP000744980">
    <property type="component" value="Unassembled WGS sequence"/>
</dbReference>
<proteinExistence type="predicted"/>
<reference evidence="1 2" key="1">
    <citation type="submission" date="2020-01" db="EMBL/GenBank/DDBJ databases">
        <title>Draft genome assembly of Ensifer adhaerens T173.</title>
        <authorList>
            <person name="Craig J.E."/>
            <person name="Stinchcombe J.R."/>
        </authorList>
    </citation>
    <scope>NUCLEOTIDE SEQUENCE [LARGE SCALE GENOMIC DNA]</scope>
    <source>
        <strain evidence="1 2">T173</strain>
    </source>
</reference>
<organism evidence="1 2">
    <name type="scientific">Ensifer canadensis</name>
    <dbReference type="NCBI Taxonomy" id="555315"/>
    <lineage>
        <taxon>Bacteria</taxon>
        <taxon>Pseudomonadati</taxon>
        <taxon>Pseudomonadota</taxon>
        <taxon>Alphaproteobacteria</taxon>
        <taxon>Hyphomicrobiales</taxon>
        <taxon>Rhizobiaceae</taxon>
        <taxon>Sinorhizobium/Ensifer group</taxon>
        <taxon>Ensifer</taxon>
    </lineage>
</organism>
<dbReference type="Gene3D" id="3.40.630.30">
    <property type="match status" value="1"/>
</dbReference>
<comment type="caution">
    <text evidence="1">The sequence shown here is derived from an EMBL/GenBank/DDBJ whole genome shotgun (WGS) entry which is preliminary data.</text>
</comment>
<dbReference type="SUPFAM" id="SSF55729">
    <property type="entry name" value="Acyl-CoA N-acyltransferases (Nat)"/>
    <property type="match status" value="1"/>
</dbReference>
<name>A0AAW4FN12_9HYPH</name>
<dbReference type="AlphaFoldDB" id="A0AAW4FN12"/>
<evidence type="ECO:0000313" key="1">
    <source>
        <dbReference type="EMBL" id="MBM3092874.1"/>
    </source>
</evidence>
<accession>A0AAW4FN12</accession>
<gene>
    <name evidence="1" type="ORF">GFB56_19000</name>
</gene>